<gene>
    <name evidence="1" type="ORF">MA16_Dca012580</name>
</gene>
<evidence type="ECO:0000313" key="2">
    <source>
        <dbReference type="Proteomes" id="UP000233837"/>
    </source>
</evidence>
<keyword evidence="2" id="KW-1185">Reference proteome</keyword>
<name>A0A2I0VKQ5_9ASPA</name>
<evidence type="ECO:0000313" key="1">
    <source>
        <dbReference type="EMBL" id="PKU63994.1"/>
    </source>
</evidence>
<proteinExistence type="predicted"/>
<protein>
    <submittedName>
        <fullName evidence="1">Uncharacterized protein</fullName>
    </submittedName>
</protein>
<reference evidence="1 2" key="1">
    <citation type="journal article" date="2016" name="Sci. Rep.">
        <title>The Dendrobium catenatum Lindl. genome sequence provides insights into polysaccharide synthase, floral development and adaptive evolution.</title>
        <authorList>
            <person name="Zhang G.Q."/>
            <person name="Xu Q."/>
            <person name="Bian C."/>
            <person name="Tsai W.C."/>
            <person name="Yeh C.M."/>
            <person name="Liu K.W."/>
            <person name="Yoshida K."/>
            <person name="Zhang L.S."/>
            <person name="Chang S.B."/>
            <person name="Chen F."/>
            <person name="Shi Y."/>
            <person name="Su Y.Y."/>
            <person name="Zhang Y.Q."/>
            <person name="Chen L.J."/>
            <person name="Yin Y."/>
            <person name="Lin M."/>
            <person name="Huang H."/>
            <person name="Deng H."/>
            <person name="Wang Z.W."/>
            <person name="Zhu S.L."/>
            <person name="Zhao X."/>
            <person name="Deng C."/>
            <person name="Niu S.C."/>
            <person name="Huang J."/>
            <person name="Wang M."/>
            <person name="Liu G.H."/>
            <person name="Yang H.J."/>
            <person name="Xiao X.J."/>
            <person name="Hsiao Y.Y."/>
            <person name="Wu W.L."/>
            <person name="Chen Y.Y."/>
            <person name="Mitsuda N."/>
            <person name="Ohme-Takagi M."/>
            <person name="Luo Y.B."/>
            <person name="Van de Peer Y."/>
            <person name="Liu Z.J."/>
        </authorList>
    </citation>
    <scope>NUCLEOTIDE SEQUENCE [LARGE SCALE GENOMIC DNA]</scope>
    <source>
        <tissue evidence="1">The whole plant</tissue>
    </source>
</reference>
<dbReference type="EMBL" id="KZ503453">
    <property type="protein sequence ID" value="PKU63994.1"/>
    <property type="molecule type" value="Genomic_DNA"/>
</dbReference>
<dbReference type="Proteomes" id="UP000233837">
    <property type="component" value="Unassembled WGS sequence"/>
</dbReference>
<dbReference type="OrthoDB" id="749393at2759"/>
<reference evidence="1 2" key="2">
    <citation type="journal article" date="2017" name="Nature">
        <title>The Apostasia genome and the evolution of orchids.</title>
        <authorList>
            <person name="Zhang G.Q."/>
            <person name="Liu K.W."/>
            <person name="Li Z."/>
            <person name="Lohaus R."/>
            <person name="Hsiao Y.Y."/>
            <person name="Niu S.C."/>
            <person name="Wang J.Y."/>
            <person name="Lin Y.C."/>
            <person name="Xu Q."/>
            <person name="Chen L.J."/>
            <person name="Yoshida K."/>
            <person name="Fujiwara S."/>
            <person name="Wang Z.W."/>
            <person name="Zhang Y.Q."/>
            <person name="Mitsuda N."/>
            <person name="Wang M."/>
            <person name="Liu G.H."/>
            <person name="Pecoraro L."/>
            <person name="Huang H.X."/>
            <person name="Xiao X.J."/>
            <person name="Lin M."/>
            <person name="Wu X.Y."/>
            <person name="Wu W.L."/>
            <person name="Chen Y.Y."/>
            <person name="Chang S.B."/>
            <person name="Sakamoto S."/>
            <person name="Ohme-Takagi M."/>
            <person name="Yagi M."/>
            <person name="Zeng S.J."/>
            <person name="Shen C.Y."/>
            <person name="Yeh C.M."/>
            <person name="Luo Y.B."/>
            <person name="Tsai W.C."/>
            <person name="Van de Peer Y."/>
            <person name="Liu Z.J."/>
        </authorList>
    </citation>
    <scope>NUCLEOTIDE SEQUENCE [LARGE SCALE GENOMIC DNA]</scope>
    <source>
        <tissue evidence="1">The whole plant</tissue>
    </source>
</reference>
<accession>A0A2I0VKQ5</accession>
<dbReference type="AlphaFoldDB" id="A0A2I0VKQ5"/>
<sequence>MDREKKRRERCRLPGKDRVAKKGKLTATEIPDLFSDDSGDFLQNPDTYRPLGVFEFPWQNDTGALAPELDGCSLRDVFFSSLVDGISPTRLSPITIPGEADESPLSDVDADGVDCIWSCALRQPLSAVYCKTSGA</sequence>
<organism evidence="1 2">
    <name type="scientific">Dendrobium catenatum</name>
    <dbReference type="NCBI Taxonomy" id="906689"/>
    <lineage>
        <taxon>Eukaryota</taxon>
        <taxon>Viridiplantae</taxon>
        <taxon>Streptophyta</taxon>
        <taxon>Embryophyta</taxon>
        <taxon>Tracheophyta</taxon>
        <taxon>Spermatophyta</taxon>
        <taxon>Magnoliopsida</taxon>
        <taxon>Liliopsida</taxon>
        <taxon>Asparagales</taxon>
        <taxon>Orchidaceae</taxon>
        <taxon>Epidendroideae</taxon>
        <taxon>Malaxideae</taxon>
        <taxon>Dendrobiinae</taxon>
        <taxon>Dendrobium</taxon>
    </lineage>
</organism>